<keyword evidence="7 10" id="KW-0812">Transmembrane</keyword>
<evidence type="ECO:0000256" key="8">
    <source>
        <dbReference type="ARBA" id="ARBA00022989"/>
    </source>
</evidence>
<sequence>MGNSRQGAHSLKAIRPIAGRRIPERRTGDRKRPSAAAGFTLLELLVVLVILGLLASVTAPAVARYLSGAKVDAAKLQIQNLSTTLDMYRLDTGSYPSQQDGLKALVERPSSAQRWNGPYLRKADMIKDPWGQEYKYRTPGERAEVEVFTLGADKAVGGTGENQDLGSW</sequence>
<dbReference type="Gene3D" id="3.30.700.10">
    <property type="entry name" value="Glycoprotein, Type 4 Pilin"/>
    <property type="match status" value="1"/>
</dbReference>
<evidence type="ECO:0000256" key="2">
    <source>
        <dbReference type="ARBA" id="ARBA00009984"/>
    </source>
</evidence>
<evidence type="ECO:0000256" key="1">
    <source>
        <dbReference type="ARBA" id="ARBA00004377"/>
    </source>
</evidence>
<dbReference type="InterPro" id="IPR013545">
    <property type="entry name" value="T2SS_protein-GspG_C"/>
</dbReference>
<dbReference type="SUPFAM" id="SSF54523">
    <property type="entry name" value="Pili subunits"/>
    <property type="match status" value="1"/>
</dbReference>
<dbReference type="PROSITE" id="PS00409">
    <property type="entry name" value="PROKAR_NTER_METHYL"/>
    <property type="match status" value="1"/>
</dbReference>
<dbReference type="Pfam" id="PF07963">
    <property type="entry name" value="N_methyl"/>
    <property type="match status" value="1"/>
</dbReference>
<dbReference type="InterPro" id="IPR010054">
    <property type="entry name" value="Type2_sec_GspG"/>
</dbReference>
<dbReference type="Proteomes" id="UP000595197">
    <property type="component" value="Chromosome"/>
</dbReference>
<protein>
    <recommendedName>
        <fullName evidence="3">Type II secretion system core protein G</fullName>
    </recommendedName>
</protein>
<dbReference type="NCBIfam" id="TIGR02532">
    <property type="entry name" value="IV_pilin_GFxxxE"/>
    <property type="match status" value="1"/>
</dbReference>
<evidence type="ECO:0000256" key="10">
    <source>
        <dbReference type="SAM" id="Phobius"/>
    </source>
</evidence>
<dbReference type="RefSeq" id="WP_201079962.1">
    <property type="nucleotide sequence ID" value="NZ_CP067420.1"/>
</dbReference>
<dbReference type="PANTHER" id="PTHR30093:SF44">
    <property type="entry name" value="TYPE II SECRETION SYSTEM CORE PROTEIN G"/>
    <property type="match status" value="1"/>
</dbReference>
<keyword evidence="13" id="KW-1185">Reference proteome</keyword>
<evidence type="ECO:0000313" key="12">
    <source>
        <dbReference type="EMBL" id="QQP91736.1"/>
    </source>
</evidence>
<comment type="similarity">
    <text evidence="2">Belongs to the GSP G family.</text>
</comment>
<accession>A0ABX7BBH7</accession>
<evidence type="ECO:0000256" key="5">
    <source>
        <dbReference type="ARBA" id="ARBA00022481"/>
    </source>
</evidence>
<name>A0ABX7BBH7_9PROT</name>
<organism evidence="12 13">
    <name type="scientific">Skermanella cutis</name>
    <dbReference type="NCBI Taxonomy" id="2775420"/>
    <lineage>
        <taxon>Bacteria</taxon>
        <taxon>Pseudomonadati</taxon>
        <taxon>Pseudomonadota</taxon>
        <taxon>Alphaproteobacteria</taxon>
        <taxon>Rhodospirillales</taxon>
        <taxon>Azospirillaceae</taxon>
        <taxon>Skermanella</taxon>
    </lineage>
</organism>
<dbReference type="InterPro" id="IPR045584">
    <property type="entry name" value="Pilin-like"/>
</dbReference>
<dbReference type="Pfam" id="PF08334">
    <property type="entry name" value="T2SSG"/>
    <property type="match status" value="1"/>
</dbReference>
<comment type="subcellular location">
    <subcellularLocation>
        <location evidence="1">Cell inner membrane</location>
        <topology evidence="1">Single-pass membrane protein</topology>
    </subcellularLocation>
</comment>
<feature type="domain" description="Type II secretion system protein GspG C-terminal" evidence="11">
    <location>
        <begin position="63"/>
        <end position="168"/>
    </location>
</feature>
<reference evidence="12" key="1">
    <citation type="submission" date="2021-02" db="EMBL/GenBank/DDBJ databases">
        <title>Skermanella TT6 skin isolate.</title>
        <authorList>
            <person name="Lee K."/>
            <person name="Ganzorig M."/>
        </authorList>
    </citation>
    <scope>NUCLEOTIDE SEQUENCE</scope>
    <source>
        <strain evidence="12">TT6</strain>
    </source>
</reference>
<evidence type="ECO:0000256" key="9">
    <source>
        <dbReference type="ARBA" id="ARBA00023136"/>
    </source>
</evidence>
<dbReference type="EMBL" id="CP067420">
    <property type="protein sequence ID" value="QQP91736.1"/>
    <property type="molecule type" value="Genomic_DNA"/>
</dbReference>
<dbReference type="NCBIfam" id="TIGR01710">
    <property type="entry name" value="typeII_sec_gspG"/>
    <property type="match status" value="1"/>
</dbReference>
<keyword evidence="6" id="KW-0997">Cell inner membrane</keyword>
<evidence type="ECO:0000256" key="3">
    <source>
        <dbReference type="ARBA" id="ARBA00020042"/>
    </source>
</evidence>
<keyword evidence="8 10" id="KW-1133">Transmembrane helix</keyword>
<dbReference type="PRINTS" id="PR00813">
    <property type="entry name" value="BCTERIALGSPG"/>
</dbReference>
<feature type="transmembrane region" description="Helical" evidence="10">
    <location>
        <begin position="35"/>
        <end position="57"/>
    </location>
</feature>
<keyword evidence="5" id="KW-0488">Methylation</keyword>
<evidence type="ECO:0000256" key="7">
    <source>
        <dbReference type="ARBA" id="ARBA00022692"/>
    </source>
</evidence>
<dbReference type="InterPro" id="IPR000983">
    <property type="entry name" value="Bac_GSPG_pilin"/>
</dbReference>
<evidence type="ECO:0000259" key="11">
    <source>
        <dbReference type="Pfam" id="PF08334"/>
    </source>
</evidence>
<keyword evidence="4" id="KW-1003">Cell membrane</keyword>
<proteinExistence type="inferred from homology"/>
<evidence type="ECO:0000256" key="6">
    <source>
        <dbReference type="ARBA" id="ARBA00022519"/>
    </source>
</evidence>
<evidence type="ECO:0000313" key="13">
    <source>
        <dbReference type="Proteomes" id="UP000595197"/>
    </source>
</evidence>
<keyword evidence="9 10" id="KW-0472">Membrane</keyword>
<dbReference type="PANTHER" id="PTHR30093">
    <property type="entry name" value="GENERAL SECRETION PATHWAY PROTEIN G"/>
    <property type="match status" value="1"/>
</dbReference>
<evidence type="ECO:0000256" key="4">
    <source>
        <dbReference type="ARBA" id="ARBA00022475"/>
    </source>
</evidence>
<gene>
    <name evidence="12" type="primary">gspG</name>
    <name evidence="12" type="ORF">IGS68_11260</name>
</gene>
<dbReference type="InterPro" id="IPR012902">
    <property type="entry name" value="N_methyl_site"/>
</dbReference>